<dbReference type="Pfam" id="PF11774">
    <property type="entry name" value="Lsr2"/>
    <property type="match status" value="1"/>
</dbReference>
<dbReference type="GO" id="GO:0003677">
    <property type="term" value="F:DNA binding"/>
    <property type="evidence" value="ECO:0007669"/>
    <property type="project" value="UniProtKB-KW"/>
</dbReference>
<dbReference type="Pfam" id="PF23359">
    <property type="entry name" value="Lsr2_DNA-bd"/>
    <property type="match status" value="1"/>
</dbReference>
<evidence type="ECO:0000259" key="4">
    <source>
        <dbReference type="Pfam" id="PF23359"/>
    </source>
</evidence>
<evidence type="ECO:0000313" key="5">
    <source>
        <dbReference type="EMBL" id="KAD4059914.1"/>
    </source>
</evidence>
<dbReference type="Proteomes" id="UP000326852">
    <property type="component" value="Unassembled WGS sequence"/>
</dbReference>
<dbReference type="InterPro" id="IPR036625">
    <property type="entry name" value="E3-bd_dom_sf"/>
</dbReference>
<dbReference type="Gene3D" id="4.10.320.10">
    <property type="entry name" value="E3-binding domain"/>
    <property type="match status" value="1"/>
</dbReference>
<evidence type="ECO:0000256" key="1">
    <source>
        <dbReference type="ARBA" id="ARBA00023125"/>
    </source>
</evidence>
<keyword evidence="6" id="KW-1185">Reference proteome</keyword>
<evidence type="ECO:0000259" key="3">
    <source>
        <dbReference type="Pfam" id="PF11774"/>
    </source>
</evidence>
<gene>
    <name evidence="5" type="ORF">GD627_02185</name>
</gene>
<comment type="caution">
    <text evidence="5">The sequence shown here is derived from an EMBL/GenBank/DDBJ whole genome shotgun (WGS) entry which is preliminary data.</text>
</comment>
<feature type="compositionally biased region" description="Basic residues" evidence="2">
    <location>
        <begin position="56"/>
        <end position="65"/>
    </location>
</feature>
<dbReference type="InterPro" id="IPR042261">
    <property type="entry name" value="Lsr2-like_dimerization"/>
</dbReference>
<proteinExistence type="predicted"/>
<feature type="compositionally biased region" description="Basic and acidic residues" evidence="2">
    <location>
        <begin position="73"/>
        <end position="82"/>
    </location>
</feature>
<name>A0A5N6MS43_9MICC</name>
<keyword evidence="1" id="KW-0238">DNA-binding</keyword>
<accession>A0A5N6MS43</accession>
<dbReference type="InterPro" id="IPR055370">
    <property type="entry name" value="Lsr2_DNA-bd"/>
</dbReference>
<dbReference type="AlphaFoldDB" id="A0A5N6MS43"/>
<dbReference type="GO" id="GO:0016746">
    <property type="term" value="F:acyltransferase activity"/>
    <property type="evidence" value="ECO:0007669"/>
    <property type="project" value="InterPro"/>
</dbReference>
<evidence type="ECO:0000313" key="6">
    <source>
        <dbReference type="Proteomes" id="UP000326852"/>
    </source>
</evidence>
<feature type="region of interest" description="Disordered" evidence="2">
    <location>
        <begin position="48"/>
        <end position="82"/>
    </location>
</feature>
<dbReference type="InterPro" id="IPR024412">
    <property type="entry name" value="Lsr2_dim_dom"/>
</dbReference>
<organism evidence="5 6">
    <name type="scientific">Arthrobacter yangruifuii</name>
    <dbReference type="NCBI Taxonomy" id="2606616"/>
    <lineage>
        <taxon>Bacteria</taxon>
        <taxon>Bacillati</taxon>
        <taxon>Actinomycetota</taxon>
        <taxon>Actinomycetes</taxon>
        <taxon>Micrococcales</taxon>
        <taxon>Micrococcaceae</taxon>
        <taxon>Arthrobacter</taxon>
    </lineage>
</organism>
<evidence type="ECO:0000256" key="2">
    <source>
        <dbReference type="SAM" id="MobiDB-lite"/>
    </source>
</evidence>
<protein>
    <submittedName>
        <fullName evidence="5">Lsr2 family protein</fullName>
    </submittedName>
</protein>
<feature type="domain" description="Lsr2 DNA-binding" evidence="4">
    <location>
        <begin position="73"/>
        <end position="108"/>
    </location>
</feature>
<dbReference type="Gene3D" id="3.30.60.230">
    <property type="entry name" value="Lsr2, dimerization domain"/>
    <property type="match status" value="1"/>
</dbReference>
<feature type="domain" description="Lsr2 dimerization" evidence="3">
    <location>
        <begin position="1"/>
        <end position="58"/>
    </location>
</feature>
<reference evidence="5 6" key="1">
    <citation type="submission" date="2019-08" db="EMBL/GenBank/DDBJ databases">
        <title>Arthrobacter sp. nov., isolated from plateau pika and Tibetan wild ass.</title>
        <authorList>
            <person name="Ge Y."/>
        </authorList>
    </citation>
    <scope>NUCLEOTIDE SEQUENCE [LARGE SCALE GENOMIC DNA]</scope>
    <source>
        <strain evidence="5 6">785</strain>
    </source>
</reference>
<sequence>MSRHVQVHLIDDITGEEAQETITFGLDGNTYEIDLAEENARQLREHLSPYLDKGRKVGGRARPRAQQRPSTSNREETHRIREWAEANGYSTSSRGRISKAVLEAYQAANS</sequence>
<dbReference type="RefSeq" id="WP_152271171.1">
    <property type="nucleotide sequence ID" value="NZ_VTFX01000001.1"/>
</dbReference>
<dbReference type="EMBL" id="VTFX01000001">
    <property type="protein sequence ID" value="KAD4059914.1"/>
    <property type="molecule type" value="Genomic_DNA"/>
</dbReference>